<evidence type="ECO:0000259" key="1">
    <source>
        <dbReference type="PROSITE" id="PS51186"/>
    </source>
</evidence>
<protein>
    <submittedName>
        <fullName evidence="2">Putative N-acetyltransferase YhbS</fullName>
    </submittedName>
</protein>
<comment type="caution">
    <text evidence="2">The sequence shown here is derived from an EMBL/GenBank/DDBJ whole genome shotgun (WGS) entry which is preliminary data.</text>
</comment>
<dbReference type="PANTHER" id="PTHR47237:SF1">
    <property type="entry name" value="SLL0310 PROTEIN"/>
    <property type="match status" value="1"/>
</dbReference>
<organism evidence="2 3">
    <name type="scientific">Kaistia hirudinis</name>
    <dbReference type="NCBI Taxonomy" id="1293440"/>
    <lineage>
        <taxon>Bacteria</taxon>
        <taxon>Pseudomonadati</taxon>
        <taxon>Pseudomonadota</taxon>
        <taxon>Alphaproteobacteria</taxon>
        <taxon>Hyphomicrobiales</taxon>
        <taxon>Kaistiaceae</taxon>
        <taxon>Kaistia</taxon>
    </lineage>
</organism>
<dbReference type="GO" id="GO:0016747">
    <property type="term" value="F:acyltransferase activity, transferring groups other than amino-acyl groups"/>
    <property type="evidence" value="ECO:0007669"/>
    <property type="project" value="InterPro"/>
</dbReference>
<dbReference type="RefSeq" id="WP_183400840.1">
    <property type="nucleotide sequence ID" value="NZ_JACIDS010000005.1"/>
</dbReference>
<dbReference type="Pfam" id="PF18014">
    <property type="entry name" value="Acetyltransf_18"/>
    <property type="match status" value="1"/>
</dbReference>
<dbReference type="InterPro" id="IPR016181">
    <property type="entry name" value="Acyl_CoA_acyltransferase"/>
</dbReference>
<dbReference type="EMBL" id="JACIDS010000005">
    <property type="protein sequence ID" value="MBB3933203.1"/>
    <property type="molecule type" value="Genomic_DNA"/>
</dbReference>
<gene>
    <name evidence="2" type="ORF">GGR25_004267</name>
</gene>
<accession>A0A840AVE9</accession>
<dbReference type="InterPro" id="IPR052729">
    <property type="entry name" value="Acyl/Acetyltrans_Enzymes"/>
</dbReference>
<dbReference type="Gene3D" id="3.40.630.30">
    <property type="match status" value="1"/>
</dbReference>
<dbReference type="Pfam" id="PF00583">
    <property type="entry name" value="Acetyltransf_1"/>
    <property type="match status" value="1"/>
</dbReference>
<proteinExistence type="predicted"/>
<evidence type="ECO:0000313" key="2">
    <source>
        <dbReference type="EMBL" id="MBB3933203.1"/>
    </source>
</evidence>
<dbReference type="InterPro" id="IPR000182">
    <property type="entry name" value="GNAT_dom"/>
</dbReference>
<name>A0A840AVE9_9HYPH</name>
<keyword evidence="3" id="KW-1185">Reference proteome</keyword>
<dbReference type="SUPFAM" id="SSF55729">
    <property type="entry name" value="Acyl-CoA N-acyltransferases (Nat)"/>
    <property type="match status" value="1"/>
</dbReference>
<dbReference type="Gene3D" id="3.40.630.90">
    <property type="match status" value="1"/>
</dbReference>
<feature type="domain" description="N-acetyltransferase" evidence="1">
    <location>
        <begin position="5"/>
        <end position="139"/>
    </location>
</feature>
<keyword evidence="2" id="KW-0808">Transferase</keyword>
<dbReference type="AlphaFoldDB" id="A0A840AVE9"/>
<dbReference type="PANTHER" id="PTHR47237">
    <property type="entry name" value="SLL0310 PROTEIN"/>
    <property type="match status" value="1"/>
</dbReference>
<dbReference type="InterPro" id="IPR041496">
    <property type="entry name" value="YitH/HolE_GNAT"/>
</dbReference>
<dbReference type="PROSITE" id="PS51186">
    <property type="entry name" value="GNAT"/>
    <property type="match status" value="1"/>
</dbReference>
<dbReference type="Proteomes" id="UP000553963">
    <property type="component" value="Unassembled WGS sequence"/>
</dbReference>
<evidence type="ECO:0000313" key="3">
    <source>
        <dbReference type="Proteomes" id="UP000553963"/>
    </source>
</evidence>
<reference evidence="2 3" key="1">
    <citation type="submission" date="2020-08" db="EMBL/GenBank/DDBJ databases">
        <title>Genomic Encyclopedia of Type Strains, Phase IV (KMG-IV): sequencing the most valuable type-strain genomes for metagenomic binning, comparative biology and taxonomic classification.</title>
        <authorList>
            <person name="Goeker M."/>
        </authorList>
    </citation>
    <scope>NUCLEOTIDE SEQUENCE [LARGE SCALE GENOMIC DNA]</scope>
    <source>
        <strain evidence="2 3">DSM 25966</strain>
    </source>
</reference>
<sequence>MTDQFSIRTMGASELDIAIGWAESEGWNPGRGDRDAFLAADADGFLMGFLGDEPVTAISVVRYGPAFGFLGFYICRPDQRGKGLGWRTWQAGLERLDGRTVGLDGVVAQQDNYRRSGFVLEHRNIRFAGAPVLPAPTDPRLARVEGGNAAGVIAFDTGFFPAPRPRFLDAWLDGKGGRRAYALIEDGAIEGYGVIRPAVSGFKIGPLFARTAEGADVLFRALAAEAGGETIIIDCPEPNAAAQSLAARYALSPAFETARMYRGTAPLLPLDSIFGITSFELG</sequence>